<dbReference type="GO" id="GO:0005524">
    <property type="term" value="F:ATP binding"/>
    <property type="evidence" value="ECO:0007669"/>
    <property type="project" value="UniProtKB-KW"/>
</dbReference>
<comment type="caution">
    <text evidence="4">The sequence shown here is derived from an EMBL/GenBank/DDBJ whole genome shotgun (WGS) entry which is preliminary data.</text>
</comment>
<name>A0A3N1D0W1_9ACTN</name>
<dbReference type="Proteomes" id="UP000272400">
    <property type="component" value="Unassembled WGS sequence"/>
</dbReference>
<dbReference type="InterPro" id="IPR000792">
    <property type="entry name" value="Tscrpt_reg_LuxR_C"/>
</dbReference>
<dbReference type="PANTHER" id="PTHR16305:SF35">
    <property type="entry name" value="TRANSCRIPTIONAL ACTIVATOR DOMAIN"/>
    <property type="match status" value="1"/>
</dbReference>
<dbReference type="GO" id="GO:0004016">
    <property type="term" value="F:adenylate cyclase activity"/>
    <property type="evidence" value="ECO:0007669"/>
    <property type="project" value="TreeGrafter"/>
</dbReference>
<evidence type="ECO:0000259" key="3">
    <source>
        <dbReference type="PROSITE" id="PS50043"/>
    </source>
</evidence>
<dbReference type="GO" id="GO:0006355">
    <property type="term" value="P:regulation of DNA-templated transcription"/>
    <property type="evidence" value="ECO:0007669"/>
    <property type="project" value="InterPro"/>
</dbReference>
<dbReference type="SUPFAM" id="SSF52540">
    <property type="entry name" value="P-loop containing nucleoside triphosphate hydrolases"/>
    <property type="match status" value="1"/>
</dbReference>
<dbReference type="InterPro" id="IPR011990">
    <property type="entry name" value="TPR-like_helical_dom_sf"/>
</dbReference>
<gene>
    <name evidence="4" type="ORF">EDD29_4265</name>
</gene>
<dbReference type="InterPro" id="IPR036388">
    <property type="entry name" value="WH-like_DNA-bd_sf"/>
</dbReference>
<dbReference type="InterPro" id="IPR016032">
    <property type="entry name" value="Sig_transdc_resp-reg_C-effctor"/>
</dbReference>
<evidence type="ECO:0000256" key="1">
    <source>
        <dbReference type="ARBA" id="ARBA00022741"/>
    </source>
</evidence>
<dbReference type="SMART" id="SM00421">
    <property type="entry name" value="HTH_LUXR"/>
    <property type="match status" value="1"/>
</dbReference>
<keyword evidence="5" id="KW-1185">Reference proteome</keyword>
<dbReference type="RefSeq" id="WP_170201491.1">
    <property type="nucleotide sequence ID" value="NZ_RJKE01000001.1"/>
</dbReference>
<organism evidence="4 5">
    <name type="scientific">Actinocorallia herbida</name>
    <dbReference type="NCBI Taxonomy" id="58109"/>
    <lineage>
        <taxon>Bacteria</taxon>
        <taxon>Bacillati</taxon>
        <taxon>Actinomycetota</taxon>
        <taxon>Actinomycetes</taxon>
        <taxon>Streptosporangiales</taxon>
        <taxon>Thermomonosporaceae</taxon>
        <taxon>Actinocorallia</taxon>
    </lineage>
</organism>
<feature type="domain" description="HTH luxR-type" evidence="3">
    <location>
        <begin position="868"/>
        <end position="933"/>
    </location>
</feature>
<dbReference type="Gene3D" id="1.10.10.10">
    <property type="entry name" value="Winged helix-like DNA-binding domain superfamily/Winged helix DNA-binding domain"/>
    <property type="match status" value="1"/>
</dbReference>
<protein>
    <submittedName>
        <fullName evidence="4">Regulatory LuxR family protein</fullName>
    </submittedName>
</protein>
<proteinExistence type="predicted"/>
<keyword evidence="2" id="KW-0067">ATP-binding</keyword>
<evidence type="ECO:0000313" key="5">
    <source>
        <dbReference type="Proteomes" id="UP000272400"/>
    </source>
</evidence>
<dbReference type="PANTHER" id="PTHR16305">
    <property type="entry name" value="TESTICULAR SOLUBLE ADENYLYL CYCLASE"/>
    <property type="match status" value="1"/>
</dbReference>
<evidence type="ECO:0000256" key="2">
    <source>
        <dbReference type="ARBA" id="ARBA00022840"/>
    </source>
</evidence>
<dbReference type="CDD" id="cd06170">
    <property type="entry name" value="LuxR_C_like"/>
    <property type="match status" value="1"/>
</dbReference>
<keyword evidence="1" id="KW-0547">Nucleotide-binding</keyword>
<dbReference type="AlphaFoldDB" id="A0A3N1D0W1"/>
<dbReference type="InterPro" id="IPR027417">
    <property type="entry name" value="P-loop_NTPase"/>
</dbReference>
<sequence>MTTQPRGGLVAGDDVPLTGRAEDLKTVEERVGDPADPAGRAVLIVGEAGIGKSRLLASAGAAMRERGWTVFDIQADELDHMVPYAGLRHAIVKGLPAMDDDLASSARDLLTALDVAAAHSTASVRATASRFFTALTAERPVALAFDELAQSDVDTVVLVGHLLRLRGGHALVLLGNMRDREPGTPSAVTPLLERLRGEKRISEIALGRLSDDAIERIAATVLGPAADTAAWIDTIHRLSAGNPLFAIEASLSVRESGAAGEAAGLGAAEGIEFTEDRRRAFVRRVLRIDPPAAALSRAVALLGVVGHARVGLAAMLAGLTHEQADTAFDSLVSRGVLRLRDRNGYSVSHELVREALYQEIGPAQRWRWHRTAAEQLAALPSSPAVDLEIAHHIQHVAEVGDERAIATLTRAAERACDAAPGSSVGWYRKAIGVLPDEDARRPALLARLSRAYLLAGRPDEAVGAGLRALALMPEGVARTRLVTQVVDGMVLAGEMHDAVGLIDDELPRSASSLTFLAKAAHIHMGVGRAGEALDRAREVEAGLPSLSPQERIVAIGHLMRMRFVQRRVDELPRLCAMMERAADEAPAPFELAALAVVSYAHAGTGETRLASAAIARAQQVQATVGWTLYNNDLATAQVQNADHLGDWSAALSIIDATAHDLELTGSRMHLGVMRTAEIEILANRGDWAAARRAAEKPLSGDAHCDAIQVWARAGFHLLSGDLEAARSDLKLQLERPTMPRWVRALLLSRLADTEIAAGRSRLAAELVADLLDEGRDVVDHPTYVAVRLAHGRATGDVAELLEAMRVADAHALALHRGSVRLALGMLDHEAAEHLTEAARIFQTLGAAPWKQRAVAELRRRGMPLPRLRTRPSRLLTETEEQIVRLVQQRFTNREIASAVFLSVKTVEAYLSRIYTKTGCGNRVELARAVESGHLRPAGEAGPPGPR</sequence>
<dbReference type="GO" id="GO:0005737">
    <property type="term" value="C:cytoplasm"/>
    <property type="evidence" value="ECO:0007669"/>
    <property type="project" value="TreeGrafter"/>
</dbReference>
<reference evidence="4 5" key="1">
    <citation type="submission" date="2018-11" db="EMBL/GenBank/DDBJ databases">
        <title>Sequencing the genomes of 1000 actinobacteria strains.</title>
        <authorList>
            <person name="Klenk H.-P."/>
        </authorList>
    </citation>
    <scope>NUCLEOTIDE SEQUENCE [LARGE SCALE GENOMIC DNA]</scope>
    <source>
        <strain evidence="4 5">DSM 44254</strain>
    </source>
</reference>
<accession>A0A3N1D0W1</accession>
<dbReference type="GO" id="GO:0003677">
    <property type="term" value="F:DNA binding"/>
    <property type="evidence" value="ECO:0007669"/>
    <property type="project" value="InterPro"/>
</dbReference>
<dbReference type="PROSITE" id="PS50043">
    <property type="entry name" value="HTH_LUXR_2"/>
    <property type="match status" value="1"/>
</dbReference>
<dbReference type="Pfam" id="PF00196">
    <property type="entry name" value="GerE"/>
    <property type="match status" value="1"/>
</dbReference>
<dbReference type="Gene3D" id="1.25.40.10">
    <property type="entry name" value="Tetratricopeptide repeat domain"/>
    <property type="match status" value="1"/>
</dbReference>
<dbReference type="EMBL" id="RJKE01000001">
    <property type="protein sequence ID" value="ROO86688.1"/>
    <property type="molecule type" value="Genomic_DNA"/>
</dbReference>
<dbReference type="SUPFAM" id="SSF46894">
    <property type="entry name" value="C-terminal effector domain of the bipartite response regulators"/>
    <property type="match status" value="1"/>
</dbReference>
<evidence type="ECO:0000313" key="4">
    <source>
        <dbReference type="EMBL" id="ROO86688.1"/>
    </source>
</evidence>
<dbReference type="InterPro" id="IPR041664">
    <property type="entry name" value="AAA_16"/>
</dbReference>
<dbReference type="Pfam" id="PF13191">
    <property type="entry name" value="AAA_16"/>
    <property type="match status" value="1"/>
</dbReference>